<sequence>MPKTTDHDALLSTCATLLSAAETLHAATRAAVAQLLAPGGRVDAGLVEAHQFAAHGFAWQGTYVEALRQTLAWAERLADSGRLGPADAAMLHLGFAEYGAQLAGGIAMSQTETVRPSDMGVAADVVAVFAAEPALTRLSHAPALEAARRALSAELAEGRFGTLGLDDDILEATREQFLRFAASEVTPHAPGWHARDELIPLELVQKLADMGVFGLTIPEEYGGTGLGKVAMCLVSEALSGGYIGVGSLGTRSEIAGELIRLGGTEEQKARWLPNLASGEILPTAVFTEPNTGSDLGSLRTRAVREGDVYRVHGAKTWITHGARSDLMTLLVRTDPQSTDYRGLSMLLAEKPRGSEADPFPAHGMSGTEIEVLGYRGMKEYEISFDGFEVPASNLLGGVEGQGFKQLMETFESARIQTAARALGVAQNALELGLAYAQSRVQFGKALLAFPRVHAKLAFMATETMMARQLSYFAARQKDADRRCDIEAGMAKLLAARVAFSNADCALQIHGGNGYALEYPISRVLCDARILSIFEGAAEIQAQVIARGLLGRAN</sequence>
<keyword evidence="4 6" id="KW-0274">FAD</keyword>
<dbReference type="Pfam" id="PF02770">
    <property type="entry name" value="Acyl-CoA_dh_M"/>
    <property type="match status" value="1"/>
</dbReference>
<feature type="domain" description="Acyl-CoA oxidase/dehydrogenase middle" evidence="8">
    <location>
        <begin position="285"/>
        <end position="385"/>
    </location>
</feature>
<organism evidence="10 11">
    <name type="scientific">Bosea rubneri</name>
    <dbReference type="NCBI Taxonomy" id="3075434"/>
    <lineage>
        <taxon>Bacteria</taxon>
        <taxon>Pseudomonadati</taxon>
        <taxon>Pseudomonadota</taxon>
        <taxon>Alphaproteobacteria</taxon>
        <taxon>Hyphomicrobiales</taxon>
        <taxon>Boseaceae</taxon>
        <taxon>Bosea</taxon>
    </lineage>
</organism>
<dbReference type="Gene3D" id="1.10.540.10">
    <property type="entry name" value="Acyl-CoA dehydrogenase/oxidase, N-terminal domain"/>
    <property type="match status" value="1"/>
</dbReference>
<dbReference type="PANTHER" id="PTHR43884">
    <property type="entry name" value="ACYL-COA DEHYDROGENASE"/>
    <property type="match status" value="1"/>
</dbReference>
<dbReference type="InterPro" id="IPR006089">
    <property type="entry name" value="Acyl-CoA_DH_CS"/>
</dbReference>
<dbReference type="SUPFAM" id="SSF56645">
    <property type="entry name" value="Acyl-CoA dehydrogenase NM domain-like"/>
    <property type="match status" value="1"/>
</dbReference>
<name>A0ABU3SGT1_9HYPH</name>
<dbReference type="InterPro" id="IPR006091">
    <property type="entry name" value="Acyl-CoA_Oxase/DH_mid-dom"/>
</dbReference>
<protein>
    <submittedName>
        <fullName evidence="10">Acyl-CoA dehydrogenase family protein</fullName>
    </submittedName>
</protein>
<dbReference type="RefSeq" id="WP_316021615.1">
    <property type="nucleotide sequence ID" value="NZ_JAWDID010000096.1"/>
</dbReference>
<dbReference type="Proteomes" id="UP001254257">
    <property type="component" value="Unassembled WGS sequence"/>
</dbReference>
<keyword evidence="11" id="KW-1185">Reference proteome</keyword>
<feature type="domain" description="Acyl-CoA dehydrogenase/oxidase C-terminal" evidence="7">
    <location>
        <begin position="400"/>
        <end position="549"/>
    </location>
</feature>
<evidence type="ECO:0000259" key="7">
    <source>
        <dbReference type="Pfam" id="PF00441"/>
    </source>
</evidence>
<dbReference type="InterPro" id="IPR037069">
    <property type="entry name" value="AcylCoA_DH/ox_N_sf"/>
</dbReference>
<dbReference type="Gene3D" id="2.40.110.10">
    <property type="entry name" value="Butyryl-CoA Dehydrogenase, subunit A, domain 2"/>
    <property type="match status" value="1"/>
</dbReference>
<dbReference type="InterPro" id="IPR013786">
    <property type="entry name" value="AcylCoA_DH/ox_N"/>
</dbReference>
<proteinExistence type="inferred from homology"/>
<dbReference type="InterPro" id="IPR036250">
    <property type="entry name" value="AcylCo_DH-like_C"/>
</dbReference>
<dbReference type="PROSITE" id="PS00073">
    <property type="entry name" value="ACYL_COA_DH_2"/>
    <property type="match status" value="1"/>
</dbReference>
<gene>
    <name evidence="10" type="ORF">RKE40_28920</name>
</gene>
<dbReference type="InterPro" id="IPR009075">
    <property type="entry name" value="AcylCo_DH/oxidase_C"/>
</dbReference>
<dbReference type="Gene3D" id="1.20.140.10">
    <property type="entry name" value="Butyryl-CoA Dehydrogenase, subunit A, domain 3"/>
    <property type="match status" value="1"/>
</dbReference>
<comment type="cofactor">
    <cofactor evidence="1 6">
        <name>FAD</name>
        <dbReference type="ChEBI" id="CHEBI:57692"/>
    </cofactor>
</comment>
<evidence type="ECO:0000259" key="8">
    <source>
        <dbReference type="Pfam" id="PF02770"/>
    </source>
</evidence>
<evidence type="ECO:0000256" key="4">
    <source>
        <dbReference type="ARBA" id="ARBA00022827"/>
    </source>
</evidence>
<dbReference type="Pfam" id="PF00441">
    <property type="entry name" value="Acyl-CoA_dh_1"/>
    <property type="match status" value="1"/>
</dbReference>
<evidence type="ECO:0000259" key="9">
    <source>
        <dbReference type="Pfam" id="PF02771"/>
    </source>
</evidence>
<dbReference type="InterPro" id="IPR046373">
    <property type="entry name" value="Acyl-CoA_Oxase/DH_mid-dom_sf"/>
</dbReference>
<comment type="caution">
    <text evidence="10">The sequence shown here is derived from an EMBL/GenBank/DDBJ whole genome shotgun (WGS) entry which is preliminary data.</text>
</comment>
<keyword evidence="3 6" id="KW-0285">Flavoprotein</keyword>
<accession>A0ABU3SGT1</accession>
<feature type="domain" description="Acyl-CoA dehydrogenase/oxidase N-terminal" evidence="9">
    <location>
        <begin position="171"/>
        <end position="279"/>
    </location>
</feature>
<reference evidence="10 11" key="1">
    <citation type="submission" date="2023-09" db="EMBL/GenBank/DDBJ databases">
        <title>Whole genome shotgun sequencing (WGS) of Bosea sp. ZW T0_25, isolated from stored onions (Allium cepa).</title>
        <authorList>
            <person name="Stoll D.A."/>
            <person name="Huch M."/>
        </authorList>
    </citation>
    <scope>NUCLEOTIDE SEQUENCE [LARGE SCALE GENOMIC DNA]</scope>
    <source>
        <strain evidence="10 11">ZW T0_25</strain>
    </source>
</reference>
<dbReference type="EMBL" id="JAWDID010000096">
    <property type="protein sequence ID" value="MDU0343924.1"/>
    <property type="molecule type" value="Genomic_DNA"/>
</dbReference>
<dbReference type="PANTHER" id="PTHR43884:SF25">
    <property type="entry name" value="ACYL-COA DEHYDROGENASE YDBM-RELATED"/>
    <property type="match status" value="1"/>
</dbReference>
<evidence type="ECO:0000256" key="1">
    <source>
        <dbReference type="ARBA" id="ARBA00001974"/>
    </source>
</evidence>
<evidence type="ECO:0000313" key="11">
    <source>
        <dbReference type="Proteomes" id="UP001254257"/>
    </source>
</evidence>
<dbReference type="SUPFAM" id="SSF47203">
    <property type="entry name" value="Acyl-CoA dehydrogenase C-terminal domain-like"/>
    <property type="match status" value="1"/>
</dbReference>
<dbReference type="InterPro" id="IPR009100">
    <property type="entry name" value="AcylCoA_DH/oxidase_NM_dom_sf"/>
</dbReference>
<evidence type="ECO:0000256" key="2">
    <source>
        <dbReference type="ARBA" id="ARBA00009347"/>
    </source>
</evidence>
<evidence type="ECO:0000313" key="10">
    <source>
        <dbReference type="EMBL" id="MDU0343924.1"/>
    </source>
</evidence>
<dbReference type="Pfam" id="PF02771">
    <property type="entry name" value="Acyl-CoA_dh_N"/>
    <property type="match status" value="1"/>
</dbReference>
<comment type="similarity">
    <text evidence="2 6">Belongs to the acyl-CoA dehydrogenase family.</text>
</comment>
<evidence type="ECO:0000256" key="6">
    <source>
        <dbReference type="RuleBase" id="RU362125"/>
    </source>
</evidence>
<keyword evidence="5 6" id="KW-0560">Oxidoreductase</keyword>
<evidence type="ECO:0000256" key="5">
    <source>
        <dbReference type="ARBA" id="ARBA00023002"/>
    </source>
</evidence>
<evidence type="ECO:0000256" key="3">
    <source>
        <dbReference type="ARBA" id="ARBA00022630"/>
    </source>
</evidence>